<evidence type="ECO:0000259" key="1">
    <source>
        <dbReference type="PROSITE" id="PS51340"/>
    </source>
</evidence>
<accession>A0AA97EJH0</accession>
<dbReference type="GO" id="GO:0030151">
    <property type="term" value="F:molybdenum ion binding"/>
    <property type="evidence" value="ECO:0007669"/>
    <property type="project" value="InterPro"/>
</dbReference>
<dbReference type="EMBL" id="CP136521">
    <property type="protein sequence ID" value="WOD42579.1"/>
    <property type="molecule type" value="Genomic_DNA"/>
</dbReference>
<dbReference type="PANTHER" id="PTHR30212:SF2">
    <property type="entry name" value="PROTEIN YIIM"/>
    <property type="match status" value="1"/>
</dbReference>
<dbReference type="Pfam" id="PF03473">
    <property type="entry name" value="MOSC"/>
    <property type="match status" value="1"/>
</dbReference>
<dbReference type="Proteomes" id="UP001302486">
    <property type="component" value="Chromosome"/>
</dbReference>
<dbReference type="InterPro" id="IPR052353">
    <property type="entry name" value="Benzoxazolinone_Detox_Enz"/>
</dbReference>
<evidence type="ECO:0000313" key="2">
    <source>
        <dbReference type="EMBL" id="WOD42579.1"/>
    </source>
</evidence>
<dbReference type="KEGG" id="hws:RNZ46_11325"/>
<dbReference type="InterPro" id="IPR005302">
    <property type="entry name" value="MoCF_Sase_C"/>
</dbReference>
<dbReference type="SUPFAM" id="SSF50800">
    <property type="entry name" value="PK beta-barrel domain-like"/>
    <property type="match status" value="1"/>
</dbReference>
<evidence type="ECO:0000313" key="3">
    <source>
        <dbReference type="Proteomes" id="UP001302486"/>
    </source>
</evidence>
<dbReference type="GO" id="GO:0030170">
    <property type="term" value="F:pyridoxal phosphate binding"/>
    <property type="evidence" value="ECO:0007669"/>
    <property type="project" value="InterPro"/>
</dbReference>
<proteinExistence type="predicted"/>
<organism evidence="2 3">
    <name type="scientific">Hwangdonia lutea</name>
    <dbReference type="NCBI Taxonomy" id="3075823"/>
    <lineage>
        <taxon>Bacteria</taxon>
        <taxon>Pseudomonadati</taxon>
        <taxon>Bacteroidota</taxon>
        <taxon>Flavobacteriia</taxon>
        <taxon>Flavobacteriales</taxon>
        <taxon>Flavobacteriaceae</taxon>
        <taxon>Hwangdonia</taxon>
    </lineage>
</organism>
<dbReference type="Gene3D" id="2.40.33.20">
    <property type="entry name" value="PK beta-barrel domain-like"/>
    <property type="match status" value="1"/>
</dbReference>
<dbReference type="RefSeq" id="WP_316982308.1">
    <property type="nucleotide sequence ID" value="NZ_CP136521.1"/>
</dbReference>
<dbReference type="GO" id="GO:0003824">
    <property type="term" value="F:catalytic activity"/>
    <property type="evidence" value="ECO:0007669"/>
    <property type="project" value="InterPro"/>
</dbReference>
<dbReference type="InterPro" id="IPR011037">
    <property type="entry name" value="Pyrv_Knase-like_insert_dom_sf"/>
</dbReference>
<protein>
    <submittedName>
        <fullName evidence="2">MOSC domain-containing protein</fullName>
    </submittedName>
</protein>
<reference evidence="3" key="1">
    <citation type="submission" date="2024-06" db="EMBL/GenBank/DDBJ databases">
        <title>Hwangdonia haimaensis gen. nov., sp. nov., a member of the family Flavobacteriaceae isolated from the haima cold seep.</title>
        <authorList>
            <person name="Li J."/>
        </authorList>
    </citation>
    <scope>NUCLEOTIDE SEQUENCE [LARGE SCALE GENOMIC DNA]</scope>
    <source>
        <strain evidence="3">SCSIO 19198</strain>
    </source>
</reference>
<dbReference type="AlphaFoldDB" id="A0AA97EJH0"/>
<keyword evidence="3" id="KW-1185">Reference proteome</keyword>
<dbReference type="PROSITE" id="PS51340">
    <property type="entry name" value="MOSC"/>
    <property type="match status" value="1"/>
</dbReference>
<sequence>MKITSTNIAKPTTIVWNGKKTKTGIYKTPTNAPIYLEKETVKSDEVSDRNVHGGIYKACYLFSENQYDYWKKLYPHLDWNYGMFGENLTVKNLDETKLFIGDIYKIGEALVQVTQPREPCFKLGLRFGSQEVIQQFINYGFPGIYVRVLQEGFVQTGNSLKCMEHDKSSISIYDFFQLLYSKTKNLQHLKAVHNHKALPQKKRALLNRFIKNHIKQD</sequence>
<dbReference type="PANTHER" id="PTHR30212">
    <property type="entry name" value="PROTEIN YIIM"/>
    <property type="match status" value="1"/>
</dbReference>
<feature type="domain" description="MOSC" evidence="1">
    <location>
        <begin position="28"/>
        <end position="163"/>
    </location>
</feature>
<name>A0AA97EJH0_9FLAO</name>
<gene>
    <name evidence="2" type="ORF">RNZ46_11325</name>
</gene>